<dbReference type="AlphaFoldDB" id="X0US12"/>
<accession>X0US12</accession>
<name>X0US12_9ZZZZ</name>
<dbReference type="InterPro" id="IPR027417">
    <property type="entry name" value="P-loop_NTPase"/>
</dbReference>
<proteinExistence type="predicted"/>
<comment type="caution">
    <text evidence="1">The sequence shown here is derived from an EMBL/GenBank/DDBJ whole genome shotgun (WGS) entry which is preliminary data.</text>
</comment>
<gene>
    <name evidence="1" type="ORF">S01H1_44594</name>
</gene>
<protein>
    <submittedName>
        <fullName evidence="1">Uncharacterized protein</fullName>
    </submittedName>
</protein>
<feature type="non-terminal residue" evidence="1">
    <location>
        <position position="1"/>
    </location>
</feature>
<sequence length="112" mass="11729">SDCLMAVLPLREPLSLTGGTTGGLNDCALRMAASIEKLKSGFSLVLIDMSPLENPGAFDRLLPSGFGSQLDAILLTHNVRATPHDRIAELQSQLRAAGVAQAGIVETFVPTA</sequence>
<evidence type="ECO:0000313" key="1">
    <source>
        <dbReference type="EMBL" id="GAG08629.1"/>
    </source>
</evidence>
<reference evidence="1" key="1">
    <citation type="journal article" date="2014" name="Front. Microbiol.">
        <title>High frequency of phylogenetically diverse reductive dehalogenase-homologous genes in deep subseafloor sedimentary metagenomes.</title>
        <authorList>
            <person name="Kawai M."/>
            <person name="Futagami T."/>
            <person name="Toyoda A."/>
            <person name="Takaki Y."/>
            <person name="Nishi S."/>
            <person name="Hori S."/>
            <person name="Arai W."/>
            <person name="Tsubouchi T."/>
            <person name="Morono Y."/>
            <person name="Uchiyama I."/>
            <person name="Ito T."/>
            <person name="Fujiyama A."/>
            <person name="Inagaki F."/>
            <person name="Takami H."/>
        </authorList>
    </citation>
    <scope>NUCLEOTIDE SEQUENCE</scope>
    <source>
        <strain evidence="1">Expedition CK06-06</strain>
    </source>
</reference>
<dbReference type="EMBL" id="BARS01028449">
    <property type="protein sequence ID" value="GAG08629.1"/>
    <property type="molecule type" value="Genomic_DNA"/>
</dbReference>
<dbReference type="Gene3D" id="3.40.50.300">
    <property type="entry name" value="P-loop containing nucleotide triphosphate hydrolases"/>
    <property type="match status" value="1"/>
</dbReference>
<organism evidence="1">
    <name type="scientific">marine sediment metagenome</name>
    <dbReference type="NCBI Taxonomy" id="412755"/>
    <lineage>
        <taxon>unclassified sequences</taxon>
        <taxon>metagenomes</taxon>
        <taxon>ecological metagenomes</taxon>
    </lineage>
</organism>